<dbReference type="InParanoid" id="A0A0C2ZHM8"/>
<dbReference type="AlphaFoldDB" id="A0A0C2ZHM8"/>
<dbReference type="Proteomes" id="UP000053989">
    <property type="component" value="Unassembled WGS sequence"/>
</dbReference>
<accession>A0A0C2ZHM8</accession>
<reference evidence="2" key="2">
    <citation type="submission" date="2015-01" db="EMBL/GenBank/DDBJ databases">
        <title>Evolutionary Origins and Diversification of the Mycorrhizal Mutualists.</title>
        <authorList>
            <consortium name="DOE Joint Genome Institute"/>
            <consortium name="Mycorrhizal Genomics Consortium"/>
            <person name="Kohler A."/>
            <person name="Kuo A."/>
            <person name="Nagy L.G."/>
            <person name="Floudas D."/>
            <person name="Copeland A."/>
            <person name="Barry K.W."/>
            <person name="Cichocki N."/>
            <person name="Veneault-Fourrey C."/>
            <person name="LaButti K."/>
            <person name="Lindquist E.A."/>
            <person name="Lipzen A."/>
            <person name="Lundell T."/>
            <person name="Morin E."/>
            <person name="Murat C."/>
            <person name="Riley R."/>
            <person name="Ohm R."/>
            <person name="Sun H."/>
            <person name="Tunlid A."/>
            <person name="Henrissat B."/>
            <person name="Grigoriev I.V."/>
            <person name="Hibbett D.S."/>
            <person name="Martin F."/>
        </authorList>
    </citation>
    <scope>NUCLEOTIDE SEQUENCE [LARGE SCALE GENOMIC DNA]</scope>
    <source>
        <strain evidence="2">Foug A</strain>
    </source>
</reference>
<dbReference type="EMBL" id="KN822055">
    <property type="protein sequence ID" value="KIM61123.1"/>
    <property type="molecule type" value="Genomic_DNA"/>
</dbReference>
<dbReference type="HOGENOM" id="CLU_3015539_0_0_1"/>
<gene>
    <name evidence="1" type="ORF">SCLCIDRAFT_1216250</name>
</gene>
<protein>
    <submittedName>
        <fullName evidence="1">Uncharacterized protein</fullName>
    </submittedName>
</protein>
<evidence type="ECO:0000313" key="2">
    <source>
        <dbReference type="Proteomes" id="UP000053989"/>
    </source>
</evidence>
<name>A0A0C2ZHM8_9AGAM</name>
<evidence type="ECO:0000313" key="1">
    <source>
        <dbReference type="EMBL" id="KIM61123.1"/>
    </source>
</evidence>
<sequence>MLTGAIKELVKQIPTPISYLPNKIFLQIIQLSLRSSINHRPNSTLQAYYRSKKNWR</sequence>
<organism evidence="1 2">
    <name type="scientific">Scleroderma citrinum Foug A</name>
    <dbReference type="NCBI Taxonomy" id="1036808"/>
    <lineage>
        <taxon>Eukaryota</taxon>
        <taxon>Fungi</taxon>
        <taxon>Dikarya</taxon>
        <taxon>Basidiomycota</taxon>
        <taxon>Agaricomycotina</taxon>
        <taxon>Agaricomycetes</taxon>
        <taxon>Agaricomycetidae</taxon>
        <taxon>Boletales</taxon>
        <taxon>Sclerodermatineae</taxon>
        <taxon>Sclerodermataceae</taxon>
        <taxon>Scleroderma</taxon>
    </lineage>
</organism>
<reference evidence="1 2" key="1">
    <citation type="submission" date="2014-04" db="EMBL/GenBank/DDBJ databases">
        <authorList>
            <consortium name="DOE Joint Genome Institute"/>
            <person name="Kuo A."/>
            <person name="Kohler A."/>
            <person name="Nagy L.G."/>
            <person name="Floudas D."/>
            <person name="Copeland A."/>
            <person name="Barry K.W."/>
            <person name="Cichocki N."/>
            <person name="Veneault-Fourrey C."/>
            <person name="LaButti K."/>
            <person name="Lindquist E.A."/>
            <person name="Lipzen A."/>
            <person name="Lundell T."/>
            <person name="Morin E."/>
            <person name="Murat C."/>
            <person name="Sun H."/>
            <person name="Tunlid A."/>
            <person name="Henrissat B."/>
            <person name="Grigoriev I.V."/>
            <person name="Hibbett D.S."/>
            <person name="Martin F."/>
            <person name="Nordberg H.P."/>
            <person name="Cantor M.N."/>
            <person name="Hua S.X."/>
        </authorList>
    </citation>
    <scope>NUCLEOTIDE SEQUENCE [LARGE SCALE GENOMIC DNA]</scope>
    <source>
        <strain evidence="1 2">Foug A</strain>
    </source>
</reference>
<keyword evidence="2" id="KW-1185">Reference proteome</keyword>
<proteinExistence type="predicted"/>